<dbReference type="AlphaFoldDB" id="W2ZV74"/>
<name>W2ZV74_PHYNI</name>
<organism evidence="1 2">
    <name type="scientific">Phytophthora nicotianae P10297</name>
    <dbReference type="NCBI Taxonomy" id="1317064"/>
    <lineage>
        <taxon>Eukaryota</taxon>
        <taxon>Sar</taxon>
        <taxon>Stramenopiles</taxon>
        <taxon>Oomycota</taxon>
        <taxon>Peronosporomycetes</taxon>
        <taxon>Peronosporales</taxon>
        <taxon>Peronosporaceae</taxon>
        <taxon>Phytophthora</taxon>
    </lineage>
</organism>
<protein>
    <submittedName>
        <fullName evidence="1">Uncharacterized protein</fullName>
    </submittedName>
</protein>
<dbReference type="EMBL" id="ANIY01000883">
    <property type="protein sequence ID" value="ETP50935.1"/>
    <property type="molecule type" value="Genomic_DNA"/>
</dbReference>
<reference evidence="1 2" key="1">
    <citation type="submission" date="2013-11" db="EMBL/GenBank/DDBJ databases">
        <title>The Genome Sequence of Phytophthora parasitica P10297.</title>
        <authorList>
            <consortium name="The Broad Institute Genomics Platform"/>
            <person name="Russ C."/>
            <person name="Tyler B."/>
            <person name="Panabieres F."/>
            <person name="Shan W."/>
            <person name="Tripathy S."/>
            <person name="Grunwald N."/>
            <person name="Machado M."/>
            <person name="Johnson C.S."/>
            <person name="Walker B."/>
            <person name="Young S.K."/>
            <person name="Zeng Q."/>
            <person name="Gargeya S."/>
            <person name="Fitzgerald M."/>
            <person name="Haas B."/>
            <person name="Abouelleil A."/>
            <person name="Allen A.W."/>
            <person name="Alvarado L."/>
            <person name="Arachchi H.M."/>
            <person name="Berlin A.M."/>
            <person name="Chapman S.B."/>
            <person name="Gainer-Dewar J."/>
            <person name="Goldberg J."/>
            <person name="Griggs A."/>
            <person name="Gujja S."/>
            <person name="Hansen M."/>
            <person name="Howarth C."/>
            <person name="Imamovic A."/>
            <person name="Ireland A."/>
            <person name="Larimer J."/>
            <person name="McCowan C."/>
            <person name="Murphy C."/>
            <person name="Pearson M."/>
            <person name="Poon T.W."/>
            <person name="Priest M."/>
            <person name="Roberts A."/>
            <person name="Saif S."/>
            <person name="Shea T."/>
            <person name="Sisk P."/>
            <person name="Sykes S."/>
            <person name="Wortman J."/>
            <person name="Nusbaum C."/>
            <person name="Birren B."/>
        </authorList>
    </citation>
    <scope>NUCLEOTIDE SEQUENCE [LARGE SCALE GENOMIC DNA]</scope>
    <source>
        <strain evidence="1 2">P10297</strain>
    </source>
</reference>
<evidence type="ECO:0000313" key="1">
    <source>
        <dbReference type="EMBL" id="ETP50935.1"/>
    </source>
</evidence>
<gene>
    <name evidence="1" type="ORF">F442_03841</name>
</gene>
<evidence type="ECO:0000313" key="2">
    <source>
        <dbReference type="Proteomes" id="UP000018948"/>
    </source>
</evidence>
<accession>W2ZV74</accession>
<proteinExistence type="predicted"/>
<sequence length="91" mass="10205">MPKWKSALWLAIPQDNRASVPQMYQRYAATAGARESNEQQTESNDGELVDVSVQTKHVEPLRFHFPIGLLQPQSSGFKTNKKPCVCITLCS</sequence>
<comment type="caution">
    <text evidence="1">The sequence shown here is derived from an EMBL/GenBank/DDBJ whole genome shotgun (WGS) entry which is preliminary data.</text>
</comment>
<dbReference type="Proteomes" id="UP000018948">
    <property type="component" value="Unassembled WGS sequence"/>
</dbReference>